<keyword evidence="7 8" id="KW-0472">Membrane</keyword>
<evidence type="ECO:0000313" key="9">
    <source>
        <dbReference type="EMBL" id="GAA1984206.1"/>
    </source>
</evidence>
<evidence type="ECO:0000256" key="5">
    <source>
        <dbReference type="ARBA" id="ARBA00022692"/>
    </source>
</evidence>
<dbReference type="Pfam" id="PF01032">
    <property type="entry name" value="FecCD"/>
    <property type="match status" value="1"/>
</dbReference>
<gene>
    <name evidence="9" type="ORF">GCM10009799_07040</name>
</gene>
<feature type="transmembrane region" description="Helical" evidence="8">
    <location>
        <begin position="144"/>
        <end position="166"/>
    </location>
</feature>
<evidence type="ECO:0000256" key="2">
    <source>
        <dbReference type="ARBA" id="ARBA00007935"/>
    </source>
</evidence>
<dbReference type="Gene3D" id="1.10.3470.10">
    <property type="entry name" value="ABC transporter involved in vitamin B12 uptake, BtuC"/>
    <property type="match status" value="1"/>
</dbReference>
<protein>
    <submittedName>
        <fullName evidence="9">Iron chelate uptake ABC transporter family permease subunit</fullName>
    </submittedName>
</protein>
<accession>A0ABN2SC91</accession>
<feature type="transmembrane region" description="Helical" evidence="8">
    <location>
        <begin position="86"/>
        <end position="107"/>
    </location>
</feature>
<keyword evidence="4" id="KW-1003">Cell membrane</keyword>
<comment type="caution">
    <text evidence="9">The sequence shown here is derived from an EMBL/GenBank/DDBJ whole genome shotgun (WGS) entry which is preliminary data.</text>
</comment>
<keyword evidence="6 8" id="KW-1133">Transmembrane helix</keyword>
<keyword evidence="5 8" id="KW-0812">Transmembrane</keyword>
<comment type="similarity">
    <text evidence="2">Belongs to the binding-protein-dependent transport system permease family. FecCD subfamily.</text>
</comment>
<evidence type="ECO:0000256" key="6">
    <source>
        <dbReference type="ARBA" id="ARBA00022989"/>
    </source>
</evidence>
<proteinExistence type="inferred from homology"/>
<feature type="transmembrane region" description="Helical" evidence="8">
    <location>
        <begin position="54"/>
        <end position="74"/>
    </location>
</feature>
<dbReference type="InterPro" id="IPR037294">
    <property type="entry name" value="ABC_BtuC-like"/>
</dbReference>
<evidence type="ECO:0000313" key="10">
    <source>
        <dbReference type="Proteomes" id="UP001501585"/>
    </source>
</evidence>
<evidence type="ECO:0000256" key="3">
    <source>
        <dbReference type="ARBA" id="ARBA00022448"/>
    </source>
</evidence>
<dbReference type="CDD" id="cd06550">
    <property type="entry name" value="TM_ABC_iron-siderophores_like"/>
    <property type="match status" value="1"/>
</dbReference>
<dbReference type="PANTHER" id="PTHR30472:SF1">
    <property type="entry name" value="FE(3+) DICITRATE TRANSPORT SYSTEM PERMEASE PROTEIN FECC-RELATED"/>
    <property type="match status" value="1"/>
</dbReference>
<dbReference type="PANTHER" id="PTHR30472">
    <property type="entry name" value="FERRIC ENTEROBACTIN TRANSPORT SYSTEM PERMEASE PROTEIN"/>
    <property type="match status" value="1"/>
</dbReference>
<evidence type="ECO:0000256" key="7">
    <source>
        <dbReference type="ARBA" id="ARBA00023136"/>
    </source>
</evidence>
<evidence type="ECO:0000256" key="8">
    <source>
        <dbReference type="SAM" id="Phobius"/>
    </source>
</evidence>
<keyword evidence="3" id="KW-0813">Transport</keyword>
<dbReference type="Proteomes" id="UP001501585">
    <property type="component" value="Unassembled WGS sequence"/>
</dbReference>
<dbReference type="EMBL" id="BAAAPC010000002">
    <property type="protein sequence ID" value="GAA1984206.1"/>
    <property type="molecule type" value="Genomic_DNA"/>
</dbReference>
<feature type="transmembrane region" description="Helical" evidence="8">
    <location>
        <begin position="302"/>
        <end position="321"/>
    </location>
</feature>
<dbReference type="InterPro" id="IPR000522">
    <property type="entry name" value="ABC_transptr_permease_BtuC"/>
</dbReference>
<name>A0ABN2SC91_9ACTN</name>
<reference evidence="9 10" key="1">
    <citation type="journal article" date="2019" name="Int. J. Syst. Evol. Microbiol.">
        <title>The Global Catalogue of Microorganisms (GCM) 10K type strain sequencing project: providing services to taxonomists for standard genome sequencing and annotation.</title>
        <authorList>
            <consortium name="The Broad Institute Genomics Platform"/>
            <consortium name="The Broad Institute Genome Sequencing Center for Infectious Disease"/>
            <person name="Wu L."/>
            <person name="Ma J."/>
        </authorList>
    </citation>
    <scope>NUCLEOTIDE SEQUENCE [LARGE SCALE GENOMIC DNA]</scope>
    <source>
        <strain evidence="9 10">JCM 15313</strain>
    </source>
</reference>
<evidence type="ECO:0000256" key="4">
    <source>
        <dbReference type="ARBA" id="ARBA00022475"/>
    </source>
</evidence>
<evidence type="ECO:0000256" key="1">
    <source>
        <dbReference type="ARBA" id="ARBA00004651"/>
    </source>
</evidence>
<dbReference type="SUPFAM" id="SSF81345">
    <property type="entry name" value="ABC transporter involved in vitamin B12 uptake, BtuC"/>
    <property type="match status" value="1"/>
</dbReference>
<feature type="transmembrane region" description="Helical" evidence="8">
    <location>
        <begin position="192"/>
        <end position="215"/>
    </location>
</feature>
<comment type="subcellular location">
    <subcellularLocation>
        <location evidence="1">Cell membrane</location>
        <topology evidence="1">Multi-pass membrane protein</topology>
    </subcellularLocation>
</comment>
<feature type="transmembrane region" description="Helical" evidence="8">
    <location>
        <begin position="113"/>
        <end position="132"/>
    </location>
</feature>
<keyword evidence="10" id="KW-1185">Reference proteome</keyword>
<organism evidence="9 10">
    <name type="scientific">Nocardiopsis rhodophaea</name>
    <dbReference type="NCBI Taxonomy" id="280238"/>
    <lineage>
        <taxon>Bacteria</taxon>
        <taxon>Bacillati</taxon>
        <taxon>Actinomycetota</taxon>
        <taxon>Actinomycetes</taxon>
        <taxon>Streptosporangiales</taxon>
        <taxon>Nocardiopsidaceae</taxon>
        <taxon>Nocardiopsis</taxon>
    </lineage>
</organism>
<sequence length="329" mass="33716">MRVAGILTALGVLALCVVLSIAIGAEPIPLAAVWHALWGPEGSYGHSVIYELRFPRAILGVLVGAALGVAGALMQALTRNPLADPGILGVNQGAAAAVVVAIAGFGLASRDEYVWFAFAGAGITAFLVYALGSRGPSGAPPARLALIGAAVAALLQGLIYSVIALGSSTFDRMRFWQVGTFAGRDLDVLMKVWPFLAIGLVTALLLGPALNAIALSDDLAAAFGDRIGLARAVSALSIVLLCGAATATAGPIWFVGLIVPHAARAIVGPDQRWVLPYSALLAAILLTSADTLGRVVLPSGELHVGILTAVIGCGYLVGLLYREWRTGRA</sequence>